<reference evidence="10" key="1">
    <citation type="submission" date="2012-01" db="EMBL/GenBank/DDBJ databases">
        <title>The Genome Sequence of Treponema denticola H-22.</title>
        <authorList>
            <consortium name="The Broad Institute Genome Sequencing Platform"/>
            <person name="Earl A."/>
            <person name="Ward D."/>
            <person name="Feldgarden M."/>
            <person name="Gevers D."/>
            <person name="Blanton J.M."/>
            <person name="Fenno C.J."/>
            <person name="Baranova O.V."/>
            <person name="Mathney J."/>
            <person name="Dewhirst F.E."/>
            <person name="Izard J."/>
            <person name="Young S.K."/>
            <person name="Zeng Q."/>
            <person name="Gargeya S."/>
            <person name="Fitzgerald M."/>
            <person name="Haas B."/>
            <person name="Abouelleil A."/>
            <person name="Alvarado L."/>
            <person name="Arachchi H.M."/>
            <person name="Berlin A."/>
            <person name="Chapman S.B."/>
            <person name="Gearin G."/>
            <person name="Goldberg J."/>
            <person name="Griggs A."/>
            <person name="Gujja S."/>
            <person name="Hansen M."/>
            <person name="Heiman D."/>
            <person name="Howarth C."/>
            <person name="Larimer J."/>
            <person name="Lui A."/>
            <person name="MacDonald P.J.P."/>
            <person name="McCowen C."/>
            <person name="Montmayeur A."/>
            <person name="Murphy C."/>
            <person name="Neiman D."/>
            <person name="Pearson M."/>
            <person name="Priest M."/>
            <person name="Roberts A."/>
            <person name="Saif S."/>
            <person name="Shea T."/>
            <person name="Sisk P."/>
            <person name="Stolte C."/>
            <person name="Sykes S."/>
            <person name="Wortman J."/>
            <person name="Nusbaum C."/>
            <person name="Birren B."/>
        </authorList>
    </citation>
    <scope>NUCLEOTIDE SEQUENCE [LARGE SCALE GENOMIC DNA]</scope>
    <source>
        <strain evidence="10">H-22</strain>
    </source>
</reference>
<comment type="caution">
    <text evidence="10">The sequence shown here is derived from an EMBL/GenBank/DDBJ whole genome shotgun (WGS) entry which is preliminary data.</text>
</comment>
<evidence type="ECO:0000256" key="1">
    <source>
        <dbReference type="ARBA" id="ARBA00004970"/>
    </source>
</evidence>
<dbReference type="GO" id="GO:0000105">
    <property type="term" value="P:L-histidine biosynthetic process"/>
    <property type="evidence" value="ECO:0007669"/>
    <property type="project" value="UniProtKB-UniRule"/>
</dbReference>
<dbReference type="InterPro" id="IPR016195">
    <property type="entry name" value="Pol/histidinol_Pase-like"/>
</dbReference>
<dbReference type="AlphaFoldDB" id="A0A0E2E1X5"/>
<dbReference type="EMBL" id="AGDV01000021">
    <property type="protein sequence ID" value="EMB30499.1"/>
    <property type="molecule type" value="Genomic_DNA"/>
</dbReference>
<dbReference type="GO" id="GO:0005737">
    <property type="term" value="C:cytoplasm"/>
    <property type="evidence" value="ECO:0007669"/>
    <property type="project" value="TreeGrafter"/>
</dbReference>
<dbReference type="Proteomes" id="UP000011705">
    <property type="component" value="Chromosome"/>
</dbReference>
<name>A0A0E2E1X5_TREDN</name>
<sequence>MKTNNLISNFHTHTYLCKHAEGKPIDYVKEAIKAGCSALGFSDHCPYPDSSWDYCRMGEYEVNLYKSMVEEAAIDAPFPVYFGFECEWHPRYKSWYKDFLREELKSDFLVLGSHWYDVDGRLEYAPTLTKKELFGYIDFTIEGMSSGLYNFLAHPDLFLADVSNIDSDHLACSRALIQAAIDLDVPIEINGYGTFKRKIVRAGRDEFIYPVRQFWELASDMGAKIICNSDAHFPKHTILGCRNAMAFAASLGIKVQDTAEALGFRSING</sequence>
<evidence type="ECO:0000256" key="6">
    <source>
        <dbReference type="ARBA" id="ARBA00023102"/>
    </source>
</evidence>
<evidence type="ECO:0000256" key="3">
    <source>
        <dbReference type="ARBA" id="ARBA00013085"/>
    </source>
</evidence>
<dbReference type="Gene3D" id="3.20.20.140">
    <property type="entry name" value="Metal-dependent hydrolases"/>
    <property type="match status" value="1"/>
</dbReference>
<evidence type="ECO:0000313" key="10">
    <source>
        <dbReference type="EMBL" id="EMB30499.1"/>
    </source>
</evidence>
<dbReference type="InterPro" id="IPR010140">
    <property type="entry name" value="Histidinol_P_phosphatase_HisJ"/>
</dbReference>
<dbReference type="SUPFAM" id="SSF89550">
    <property type="entry name" value="PHP domain-like"/>
    <property type="match status" value="1"/>
</dbReference>
<keyword evidence="4 8" id="KW-0028">Amino-acid biosynthesis</keyword>
<accession>A0A0E2E1X5</accession>
<dbReference type="GO" id="GO:0004401">
    <property type="term" value="F:histidinol-phosphatase activity"/>
    <property type="evidence" value="ECO:0007669"/>
    <property type="project" value="UniProtKB-UniRule"/>
</dbReference>
<keyword evidence="5 8" id="KW-0378">Hydrolase</keyword>
<feature type="domain" description="PHP" evidence="9">
    <location>
        <begin position="10"/>
        <end position="190"/>
    </location>
</feature>
<comment type="pathway">
    <text evidence="1 8">Amino-acid biosynthesis; L-histidine biosynthesis; L-histidine from 5-phospho-alpha-D-ribose 1-diphosphate: step 8/9.</text>
</comment>
<dbReference type="HOGENOM" id="CLU_054611_1_0_12"/>
<comment type="catalytic activity">
    <reaction evidence="7 8">
        <text>L-histidinol phosphate + H2O = L-histidinol + phosphate</text>
        <dbReference type="Rhea" id="RHEA:14465"/>
        <dbReference type="ChEBI" id="CHEBI:15377"/>
        <dbReference type="ChEBI" id="CHEBI:43474"/>
        <dbReference type="ChEBI" id="CHEBI:57699"/>
        <dbReference type="ChEBI" id="CHEBI:57980"/>
        <dbReference type="EC" id="3.1.3.15"/>
    </reaction>
</comment>
<evidence type="ECO:0000256" key="8">
    <source>
        <dbReference type="RuleBase" id="RU366003"/>
    </source>
</evidence>
<evidence type="ECO:0000256" key="7">
    <source>
        <dbReference type="ARBA" id="ARBA00049158"/>
    </source>
</evidence>
<gene>
    <name evidence="10" type="ORF">HMPREF9726_02184</name>
</gene>
<evidence type="ECO:0000259" key="9">
    <source>
        <dbReference type="Pfam" id="PF02811"/>
    </source>
</evidence>
<dbReference type="InterPro" id="IPR004013">
    <property type="entry name" value="PHP_dom"/>
</dbReference>
<dbReference type="PANTHER" id="PTHR21039:SF0">
    <property type="entry name" value="HISTIDINOL-PHOSPHATASE"/>
    <property type="match status" value="1"/>
</dbReference>
<proteinExistence type="inferred from homology"/>
<evidence type="ECO:0000256" key="5">
    <source>
        <dbReference type="ARBA" id="ARBA00022801"/>
    </source>
</evidence>
<comment type="similarity">
    <text evidence="2 8">Belongs to the PHP hydrolase family. HisK subfamily.</text>
</comment>
<dbReference type="Pfam" id="PF02811">
    <property type="entry name" value="PHP"/>
    <property type="match status" value="1"/>
</dbReference>
<dbReference type="EC" id="3.1.3.15" evidence="3 8"/>
<dbReference type="PANTHER" id="PTHR21039">
    <property type="entry name" value="HISTIDINOL PHOSPHATASE-RELATED"/>
    <property type="match status" value="1"/>
</dbReference>
<organism evidence="10">
    <name type="scientific">Treponema denticola H-22</name>
    <dbReference type="NCBI Taxonomy" id="999432"/>
    <lineage>
        <taxon>Bacteria</taxon>
        <taxon>Pseudomonadati</taxon>
        <taxon>Spirochaetota</taxon>
        <taxon>Spirochaetia</taxon>
        <taxon>Spirochaetales</taxon>
        <taxon>Treponemataceae</taxon>
        <taxon>Treponema</taxon>
    </lineage>
</organism>
<dbReference type="RefSeq" id="WP_002685596.1">
    <property type="nucleotide sequence ID" value="NZ_CM001795.1"/>
</dbReference>
<dbReference type="UniPathway" id="UPA00031">
    <property type="reaction ID" value="UER00013"/>
</dbReference>
<keyword evidence="6 8" id="KW-0368">Histidine biosynthesis</keyword>
<evidence type="ECO:0000256" key="2">
    <source>
        <dbReference type="ARBA" id="ARBA00009152"/>
    </source>
</evidence>
<evidence type="ECO:0000256" key="4">
    <source>
        <dbReference type="ARBA" id="ARBA00022605"/>
    </source>
</evidence>
<protein>
    <recommendedName>
        <fullName evidence="3 8">Histidinol-phosphatase</fullName>
        <shortName evidence="8">HolPase</shortName>
        <ecNumber evidence="3 8">3.1.3.15</ecNumber>
    </recommendedName>
</protein>
<dbReference type="PATRIC" id="fig|999432.5.peg.2267"/>